<dbReference type="EMBL" id="CYGV01001349">
    <property type="protein sequence ID" value="CUA73127.1"/>
    <property type="molecule type" value="Genomic_DNA"/>
</dbReference>
<feature type="compositionally biased region" description="Pro residues" evidence="1">
    <location>
        <begin position="21"/>
        <end position="31"/>
    </location>
</feature>
<feature type="region of interest" description="Disordered" evidence="1">
    <location>
        <begin position="1"/>
        <end position="38"/>
    </location>
</feature>
<proteinExistence type="predicted"/>
<evidence type="ECO:0000313" key="2">
    <source>
        <dbReference type="EMBL" id="CUA73127.1"/>
    </source>
</evidence>
<evidence type="ECO:0000256" key="1">
    <source>
        <dbReference type="SAM" id="MobiDB-lite"/>
    </source>
</evidence>
<dbReference type="AlphaFoldDB" id="A0A0K6G4E2"/>
<reference evidence="2 3" key="1">
    <citation type="submission" date="2015-07" db="EMBL/GenBank/DDBJ databases">
        <authorList>
            <person name="Noorani M."/>
        </authorList>
    </citation>
    <scope>NUCLEOTIDE SEQUENCE [LARGE SCALE GENOMIC DNA]</scope>
    <source>
        <strain evidence="2">BBA 69670</strain>
    </source>
</reference>
<keyword evidence="3" id="KW-1185">Reference proteome</keyword>
<evidence type="ECO:0000313" key="3">
    <source>
        <dbReference type="Proteomes" id="UP000044841"/>
    </source>
</evidence>
<sequence length="103" mass="10429">MAAANHSIVQSHVPQADINAIPPPLPPPAPDNTPAGPVGAQLLANVAHVVHVDLPQTVAAPNHPLAEAVPEPVGAVVAGPNPLPLGLVVSPLRRSLYGWLLGN</sequence>
<gene>
    <name evidence="2" type="ORF">RSOLAG22IIIB_10559</name>
</gene>
<protein>
    <submittedName>
        <fullName evidence="2">Uncharacterized protein</fullName>
    </submittedName>
</protein>
<organism evidence="2 3">
    <name type="scientific">Rhizoctonia solani</name>
    <dbReference type="NCBI Taxonomy" id="456999"/>
    <lineage>
        <taxon>Eukaryota</taxon>
        <taxon>Fungi</taxon>
        <taxon>Dikarya</taxon>
        <taxon>Basidiomycota</taxon>
        <taxon>Agaricomycotina</taxon>
        <taxon>Agaricomycetes</taxon>
        <taxon>Cantharellales</taxon>
        <taxon>Ceratobasidiaceae</taxon>
        <taxon>Rhizoctonia</taxon>
    </lineage>
</organism>
<accession>A0A0K6G4E2</accession>
<name>A0A0K6G4E2_9AGAM</name>
<dbReference type="Proteomes" id="UP000044841">
    <property type="component" value="Unassembled WGS sequence"/>
</dbReference>